<feature type="domain" description="Glycosyltransferase subfamily 4-like N-terminal" evidence="2">
    <location>
        <begin position="69"/>
        <end position="188"/>
    </location>
</feature>
<dbReference type="AlphaFoldDB" id="A0A0C2V285"/>
<dbReference type="RefSeq" id="WP_041061484.1">
    <property type="nucleotide sequence ID" value="NZ_JXRR01000022.1"/>
</dbReference>
<proteinExistence type="predicted"/>
<dbReference type="EMBL" id="JXRR01000022">
    <property type="protein sequence ID" value="KIL43162.1"/>
    <property type="molecule type" value="Genomic_DNA"/>
</dbReference>
<protein>
    <recommendedName>
        <fullName evidence="5">Glycosyl transferase family 1</fullName>
    </recommendedName>
</protein>
<evidence type="ECO:0000259" key="1">
    <source>
        <dbReference type="Pfam" id="PF00534"/>
    </source>
</evidence>
<dbReference type="OrthoDB" id="9804196at2"/>
<dbReference type="PANTHER" id="PTHR45947:SF3">
    <property type="entry name" value="SULFOQUINOVOSYL TRANSFERASE SQD2"/>
    <property type="match status" value="1"/>
</dbReference>
<gene>
    <name evidence="3" type="ORF">KR50_35650</name>
</gene>
<dbReference type="CDD" id="cd03801">
    <property type="entry name" value="GT4_PimA-like"/>
    <property type="match status" value="1"/>
</dbReference>
<organism evidence="3 4">
    <name type="scientific">Jeotgalibacillus campisalis</name>
    <dbReference type="NCBI Taxonomy" id="220754"/>
    <lineage>
        <taxon>Bacteria</taxon>
        <taxon>Bacillati</taxon>
        <taxon>Bacillota</taxon>
        <taxon>Bacilli</taxon>
        <taxon>Bacillales</taxon>
        <taxon>Caryophanaceae</taxon>
        <taxon>Jeotgalibacillus</taxon>
    </lineage>
</organism>
<evidence type="ECO:0000313" key="4">
    <source>
        <dbReference type="Proteomes" id="UP000031972"/>
    </source>
</evidence>
<dbReference type="InterPro" id="IPR001296">
    <property type="entry name" value="Glyco_trans_1"/>
</dbReference>
<feature type="domain" description="Glycosyl transferase family 1" evidence="1">
    <location>
        <begin position="192"/>
        <end position="362"/>
    </location>
</feature>
<dbReference type="Pfam" id="PF00534">
    <property type="entry name" value="Glycos_transf_1"/>
    <property type="match status" value="1"/>
</dbReference>
<evidence type="ECO:0000259" key="2">
    <source>
        <dbReference type="Pfam" id="PF13439"/>
    </source>
</evidence>
<dbReference type="PANTHER" id="PTHR45947">
    <property type="entry name" value="SULFOQUINOVOSYL TRANSFERASE SQD2"/>
    <property type="match status" value="1"/>
</dbReference>
<comment type="caution">
    <text evidence="3">The sequence shown here is derived from an EMBL/GenBank/DDBJ whole genome shotgun (WGS) entry which is preliminary data.</text>
</comment>
<dbReference type="PATRIC" id="fig|220754.4.peg.3576"/>
<dbReference type="InterPro" id="IPR028098">
    <property type="entry name" value="Glyco_trans_4-like_N"/>
</dbReference>
<evidence type="ECO:0008006" key="5">
    <source>
        <dbReference type="Google" id="ProtNLM"/>
    </source>
</evidence>
<dbReference type="Proteomes" id="UP000031972">
    <property type="component" value="Unassembled WGS sequence"/>
</dbReference>
<dbReference type="InterPro" id="IPR050194">
    <property type="entry name" value="Glycosyltransferase_grp1"/>
</dbReference>
<reference evidence="3 4" key="1">
    <citation type="submission" date="2015-01" db="EMBL/GenBank/DDBJ databases">
        <title>Jeotgalibacillus campisalis genome sequencing.</title>
        <authorList>
            <person name="Goh K.M."/>
            <person name="Chan K.-G."/>
            <person name="Yaakop A.S."/>
            <person name="Ee R."/>
            <person name="Gan H.M."/>
            <person name="Chan C.S."/>
        </authorList>
    </citation>
    <scope>NUCLEOTIDE SEQUENCE [LARGE SCALE GENOMIC DNA]</scope>
    <source>
        <strain evidence="3 4">SF-57</strain>
    </source>
</reference>
<sequence length="390" mass="44931">MKILHILFHSEPISTGYSLRTKYVLKNLIKKKNNIEHIALTSSYQNLNSNINNKEDLHYYRTKKISNSIFMNMVYLYSSIKSIHKKENINVVHIHSPWLVALPAIIFCKLNRVSSIYEIRGFWEDTNVSTGKMKENSIKYKIIKKIESFCVSNADARVAISKNIIKDLNSRIGHNKEFQHIPNGVDIAEIKTKLKAKTSNITDDFVIGYISSIRELEGIQILLEAAEKIVSKYSNIKILIVGDGEYLNNLKSLTRSLGIQDNVEFTGKVKHEDISYYYNVIDIFVIPRISKRVNHIVTPLKPYEALAYKKAIISSDVGGLKEIFTDQENALLFKADSPIDLADKIKELYEDNKLKNYLEVNGLKYAENHDWGVITDKYQEVYDKFVERKN</sequence>
<dbReference type="GO" id="GO:0016758">
    <property type="term" value="F:hexosyltransferase activity"/>
    <property type="evidence" value="ECO:0007669"/>
    <property type="project" value="TreeGrafter"/>
</dbReference>
<accession>A0A0C2V285</accession>
<dbReference type="Gene3D" id="3.40.50.2000">
    <property type="entry name" value="Glycogen Phosphorylase B"/>
    <property type="match status" value="2"/>
</dbReference>
<name>A0A0C2V285_9BACL</name>
<dbReference type="Pfam" id="PF13439">
    <property type="entry name" value="Glyco_transf_4"/>
    <property type="match status" value="1"/>
</dbReference>
<evidence type="ECO:0000313" key="3">
    <source>
        <dbReference type="EMBL" id="KIL43162.1"/>
    </source>
</evidence>
<dbReference type="SUPFAM" id="SSF53756">
    <property type="entry name" value="UDP-Glycosyltransferase/glycogen phosphorylase"/>
    <property type="match status" value="1"/>
</dbReference>
<keyword evidence="4" id="KW-1185">Reference proteome</keyword>